<protein>
    <submittedName>
        <fullName evidence="1">Lipoprotein mlpA</fullName>
    </submittedName>
</protein>
<proteinExistence type="predicted"/>
<keyword evidence="1" id="KW-0449">Lipoprotein</keyword>
<name>A0A250J2T2_9BACT</name>
<evidence type="ECO:0000313" key="1">
    <source>
        <dbReference type="EMBL" id="ATB37681.1"/>
    </source>
</evidence>
<dbReference type="RefSeq" id="WP_095985963.1">
    <property type="nucleotide sequence ID" value="NZ_CP022098.1"/>
</dbReference>
<dbReference type="EMBL" id="CP022098">
    <property type="protein sequence ID" value="ATB37681.1"/>
    <property type="molecule type" value="Genomic_DNA"/>
</dbReference>
<dbReference type="AlphaFoldDB" id="A0A250J2T2"/>
<dbReference type="Proteomes" id="UP000217257">
    <property type="component" value="Chromosome"/>
</dbReference>
<evidence type="ECO:0000313" key="2">
    <source>
        <dbReference type="Proteomes" id="UP000217257"/>
    </source>
</evidence>
<reference evidence="1 2" key="1">
    <citation type="submission" date="2017-06" db="EMBL/GenBank/DDBJ databases">
        <title>Sequencing and comparative analysis of myxobacterial genomes.</title>
        <authorList>
            <person name="Rupp O."/>
            <person name="Goesmann A."/>
            <person name="Sogaard-Andersen L."/>
        </authorList>
    </citation>
    <scope>NUCLEOTIDE SEQUENCE [LARGE SCALE GENOMIC DNA]</scope>
    <source>
        <strain evidence="1 2">DSM 52655</strain>
    </source>
</reference>
<sequence>MTRRILGLAGAMALLSSCDSSQPPIGCPVQSLSWSAVYSPREPTTCPVLAGELLGIQKFSSRTGDERLSINPESLVALNDRDASQPSYSLGTLAKQSDEEGFCPATEMPVARKDAPASDTEPATSISYQWSNVRILATAQAPGTQMVAELDRTENGCTARYEVWAMWPGDIECGNEAGEPDDSVCQTELTINPDFAVTCHPTLLRCVPAKRPPSLK</sequence>
<dbReference type="PROSITE" id="PS51257">
    <property type="entry name" value="PROKAR_LIPOPROTEIN"/>
    <property type="match status" value="1"/>
</dbReference>
<dbReference type="KEGG" id="cfus:CYFUS_003106"/>
<accession>A0A250J2T2</accession>
<gene>
    <name evidence="1" type="ORF">CYFUS_003106</name>
</gene>
<organism evidence="1 2">
    <name type="scientific">Cystobacter fuscus</name>
    <dbReference type="NCBI Taxonomy" id="43"/>
    <lineage>
        <taxon>Bacteria</taxon>
        <taxon>Pseudomonadati</taxon>
        <taxon>Myxococcota</taxon>
        <taxon>Myxococcia</taxon>
        <taxon>Myxococcales</taxon>
        <taxon>Cystobacterineae</taxon>
        <taxon>Archangiaceae</taxon>
        <taxon>Cystobacter</taxon>
    </lineage>
</organism>